<evidence type="ECO:0000313" key="8">
    <source>
        <dbReference type="Proteomes" id="UP001500748"/>
    </source>
</evidence>
<dbReference type="Pfam" id="PF00578">
    <property type="entry name" value="AhpC-TSA"/>
    <property type="match status" value="1"/>
</dbReference>
<dbReference type="InterPro" id="IPR000866">
    <property type="entry name" value="AhpC/TSA"/>
</dbReference>
<dbReference type="PROSITE" id="PS51352">
    <property type="entry name" value="THIOREDOXIN_2"/>
    <property type="match status" value="1"/>
</dbReference>
<dbReference type="Gene3D" id="3.40.30.10">
    <property type="entry name" value="Glutaredoxin"/>
    <property type="match status" value="1"/>
</dbReference>
<feature type="signal peptide" evidence="5">
    <location>
        <begin position="1"/>
        <end position="26"/>
    </location>
</feature>
<proteinExistence type="predicted"/>
<dbReference type="Proteomes" id="UP001500748">
    <property type="component" value="Unassembled WGS sequence"/>
</dbReference>
<dbReference type="InterPro" id="IPR050553">
    <property type="entry name" value="Thioredoxin_ResA/DsbE_sf"/>
</dbReference>
<evidence type="ECO:0000256" key="2">
    <source>
        <dbReference type="ARBA" id="ARBA00022748"/>
    </source>
</evidence>
<keyword evidence="8" id="KW-1185">Reference proteome</keyword>
<reference evidence="8" key="1">
    <citation type="journal article" date="2019" name="Int. J. Syst. Evol. Microbiol.">
        <title>The Global Catalogue of Microorganisms (GCM) 10K type strain sequencing project: providing services to taxonomists for standard genome sequencing and annotation.</title>
        <authorList>
            <consortium name="The Broad Institute Genomics Platform"/>
            <consortium name="The Broad Institute Genome Sequencing Center for Infectious Disease"/>
            <person name="Wu L."/>
            <person name="Ma J."/>
        </authorList>
    </citation>
    <scope>NUCLEOTIDE SEQUENCE [LARGE SCALE GENOMIC DNA]</scope>
    <source>
        <strain evidence="8">JCM 17337</strain>
    </source>
</reference>
<comment type="caution">
    <text evidence="7">The sequence shown here is derived from an EMBL/GenBank/DDBJ whole genome shotgun (WGS) entry which is preliminary data.</text>
</comment>
<dbReference type="PANTHER" id="PTHR42852">
    <property type="entry name" value="THIOL:DISULFIDE INTERCHANGE PROTEIN DSBE"/>
    <property type="match status" value="1"/>
</dbReference>
<keyword evidence="5" id="KW-0732">Signal</keyword>
<evidence type="ECO:0000259" key="6">
    <source>
        <dbReference type="PROSITE" id="PS51352"/>
    </source>
</evidence>
<dbReference type="PROSITE" id="PS51257">
    <property type="entry name" value="PROKAR_LIPOPROTEIN"/>
    <property type="match status" value="1"/>
</dbReference>
<dbReference type="EMBL" id="BAABDU010000004">
    <property type="protein sequence ID" value="GAA3774110.1"/>
    <property type="molecule type" value="Genomic_DNA"/>
</dbReference>
<dbReference type="PROSITE" id="PS00194">
    <property type="entry name" value="THIOREDOXIN_1"/>
    <property type="match status" value="1"/>
</dbReference>
<evidence type="ECO:0000256" key="1">
    <source>
        <dbReference type="ARBA" id="ARBA00004196"/>
    </source>
</evidence>
<evidence type="ECO:0000256" key="3">
    <source>
        <dbReference type="ARBA" id="ARBA00023157"/>
    </source>
</evidence>
<protein>
    <submittedName>
        <fullName evidence="7">TlpA disulfide reductase family protein</fullName>
    </submittedName>
</protein>
<dbReference type="Pfam" id="PF14289">
    <property type="entry name" value="DUF4369"/>
    <property type="match status" value="1"/>
</dbReference>
<evidence type="ECO:0000313" key="7">
    <source>
        <dbReference type="EMBL" id="GAA3774110.1"/>
    </source>
</evidence>
<dbReference type="RefSeq" id="WP_345145514.1">
    <property type="nucleotide sequence ID" value="NZ_BAABDU010000004.1"/>
</dbReference>
<dbReference type="InterPro" id="IPR017937">
    <property type="entry name" value="Thioredoxin_CS"/>
</dbReference>
<comment type="subcellular location">
    <subcellularLocation>
        <location evidence="1">Cell envelope</location>
    </subcellularLocation>
</comment>
<sequence length="383" mass="42437">MKSTILKTGFAALVIAASITSCSKKADSYTINGTIDGVKDGLVYLETFGDSTKVVDSAKVVDGKFTLTGSVTEPLLHTIKLKGVEYGRSFLLENGTIAFKALKDSIFKGKIEGAKQDSIYQSFYKNEFAKIQKIAFPLYQLSDSLYKVDAADKNIPKGKLSEEHRVFMDKKWADLQTIADKTTSEYIEKNKSSIGAALVLDDRLIKYPNPALAKKMYDVLSPEVKESFYGKKVKASVELFEKTAVGAVAPEFSQTDVSGKVVKLSDYKGKYVLVDFWASWCGPCRKENPNVVLAYKTYHDKGFEVLGVSLDDKKEAWTKAIEKDGLTWTHVSDLKGWKNEAAKIYGVSVVPTNYLIGPDGKIAASNLREEELQKKLKEIFSKS</sequence>
<dbReference type="CDD" id="cd02966">
    <property type="entry name" value="TlpA_like_family"/>
    <property type="match status" value="1"/>
</dbReference>
<dbReference type="SUPFAM" id="SSF52833">
    <property type="entry name" value="Thioredoxin-like"/>
    <property type="match status" value="1"/>
</dbReference>
<name>A0ABP7GYG2_9FLAO</name>
<gene>
    <name evidence="7" type="ORF">GCM10022423_31000</name>
</gene>
<accession>A0ABP7GYG2</accession>
<keyword evidence="3" id="KW-1015">Disulfide bond</keyword>
<keyword evidence="4" id="KW-0676">Redox-active center</keyword>
<dbReference type="PANTHER" id="PTHR42852:SF6">
    <property type="entry name" value="THIOL:DISULFIDE INTERCHANGE PROTEIN DSBE"/>
    <property type="match status" value="1"/>
</dbReference>
<dbReference type="InterPro" id="IPR036249">
    <property type="entry name" value="Thioredoxin-like_sf"/>
</dbReference>
<dbReference type="InterPro" id="IPR013766">
    <property type="entry name" value="Thioredoxin_domain"/>
</dbReference>
<feature type="domain" description="Thioredoxin" evidence="6">
    <location>
        <begin position="243"/>
        <end position="383"/>
    </location>
</feature>
<evidence type="ECO:0000256" key="4">
    <source>
        <dbReference type="ARBA" id="ARBA00023284"/>
    </source>
</evidence>
<keyword evidence="2" id="KW-0201">Cytochrome c-type biogenesis</keyword>
<dbReference type="InterPro" id="IPR025380">
    <property type="entry name" value="DUF4369"/>
</dbReference>
<feature type="chain" id="PRO_5046461513" evidence="5">
    <location>
        <begin position="27"/>
        <end position="383"/>
    </location>
</feature>
<evidence type="ECO:0000256" key="5">
    <source>
        <dbReference type="SAM" id="SignalP"/>
    </source>
</evidence>
<organism evidence="7 8">
    <name type="scientific">Flavobacterium ginsengiterrae</name>
    <dbReference type="NCBI Taxonomy" id="871695"/>
    <lineage>
        <taxon>Bacteria</taxon>
        <taxon>Pseudomonadati</taxon>
        <taxon>Bacteroidota</taxon>
        <taxon>Flavobacteriia</taxon>
        <taxon>Flavobacteriales</taxon>
        <taxon>Flavobacteriaceae</taxon>
        <taxon>Flavobacterium</taxon>
    </lineage>
</organism>